<keyword evidence="2" id="KW-1133">Transmembrane helix</keyword>
<dbReference type="Proteomes" id="UP000601435">
    <property type="component" value="Unassembled WGS sequence"/>
</dbReference>
<evidence type="ECO:0000313" key="4">
    <source>
        <dbReference type="Proteomes" id="UP000601435"/>
    </source>
</evidence>
<reference evidence="3" key="1">
    <citation type="submission" date="2021-02" db="EMBL/GenBank/DDBJ databases">
        <authorList>
            <person name="Dougan E. K."/>
            <person name="Rhodes N."/>
            <person name="Thang M."/>
            <person name="Chan C."/>
        </authorList>
    </citation>
    <scope>NUCLEOTIDE SEQUENCE</scope>
</reference>
<keyword evidence="4" id="KW-1185">Reference proteome</keyword>
<evidence type="ECO:0000256" key="2">
    <source>
        <dbReference type="SAM" id="Phobius"/>
    </source>
</evidence>
<gene>
    <name evidence="3" type="ORF">SNEC2469_LOCUS3194</name>
</gene>
<evidence type="ECO:0000256" key="1">
    <source>
        <dbReference type="SAM" id="MobiDB-lite"/>
    </source>
</evidence>
<name>A0A812KKX0_9DINO</name>
<feature type="region of interest" description="Disordered" evidence="1">
    <location>
        <begin position="13"/>
        <end position="68"/>
    </location>
</feature>
<sequence length="741" mass="84138">MWFLLHHAVDQERQKLSQSSGAQADIRNDDERTLHKLQNTQADIREDQSRKQSSDAREDFGEEEKRTLHMDSNAEADFREDYFLRSLCDGNMNAKTMADIRADKERTLRMLVTLLRGEGQIFTEMVAGLLKEVEPGRYRSERLKERMRTVLCDYARDREEVQNFLLEDRGRSDRRKSMYVFADDRAKKPEDVDAFNLSRHNMLYAAEVQVSLRSLPIAAPLACEPSVLAALAETANEDTLQTDAVEAITAAAWLQMRVATAVDNFLNCVALGCLCLVTWACRKEDMDAQPALWVLAIIQFKEAVELLWQLVVYCWSHVSRRRNRHNNTQSRGHVDRMNGKEMKLLGDADVSFVQPAPSLETLFDFFFLVAGCFAIYGQMERCSGGELEPIFLPGFCSMYWLRLMYSLRGERWLGPYLLPILSAVRDTGAFFFVTSLCVASATHAYVIMNPRGEDEYPIYSSFLQTVRLAIFGDFDLFEYQGQDTTFQLVDDEWAPNDPNPKDVGGEHSISPYRPYIYLQLCFFGTGIGITVLLMNLLIAILSQNYEMQQGRAQGLFVQARARMLLEVQLRPWTRVGAWLGGKLFDPEVKGPPPLCLHLVTLAEIALRPLKVVMEPFVPGAYYQKNVFERFLQRALWSPVAKHNFLAVGIPVACVVLLAGSLVSLLAFAVIILVLKLVGFRLAGIRYTLNLSLFGLFGDRFAEECEIFALVRTEAASDDFRSMRSDLKDLSKIVVIVIEDSL</sequence>
<accession>A0A812KKX0</accession>
<dbReference type="AlphaFoldDB" id="A0A812KKX0"/>
<keyword evidence="2" id="KW-0472">Membrane</keyword>
<protein>
    <recommendedName>
        <fullName evidence="5">Ion transport domain-containing protein</fullName>
    </recommendedName>
</protein>
<proteinExistence type="predicted"/>
<keyword evidence="2" id="KW-0812">Transmembrane</keyword>
<comment type="caution">
    <text evidence="3">The sequence shown here is derived from an EMBL/GenBank/DDBJ whole genome shotgun (WGS) entry which is preliminary data.</text>
</comment>
<evidence type="ECO:0000313" key="3">
    <source>
        <dbReference type="EMBL" id="CAE7226024.1"/>
    </source>
</evidence>
<organism evidence="3 4">
    <name type="scientific">Symbiodinium necroappetens</name>
    <dbReference type="NCBI Taxonomy" id="1628268"/>
    <lineage>
        <taxon>Eukaryota</taxon>
        <taxon>Sar</taxon>
        <taxon>Alveolata</taxon>
        <taxon>Dinophyceae</taxon>
        <taxon>Suessiales</taxon>
        <taxon>Symbiodiniaceae</taxon>
        <taxon>Symbiodinium</taxon>
    </lineage>
</organism>
<dbReference type="EMBL" id="CAJNJA010007542">
    <property type="protein sequence ID" value="CAE7226024.1"/>
    <property type="molecule type" value="Genomic_DNA"/>
</dbReference>
<feature type="compositionally biased region" description="Basic and acidic residues" evidence="1">
    <location>
        <begin position="43"/>
        <end position="68"/>
    </location>
</feature>
<feature type="transmembrane region" description="Helical" evidence="2">
    <location>
        <begin position="516"/>
        <end position="541"/>
    </location>
</feature>
<evidence type="ECO:0008006" key="5">
    <source>
        <dbReference type="Google" id="ProtNLM"/>
    </source>
</evidence>
<dbReference type="OrthoDB" id="429694at2759"/>